<dbReference type="EMBL" id="DRQG01000092">
    <property type="protein sequence ID" value="HGY56016.1"/>
    <property type="molecule type" value="Genomic_DNA"/>
</dbReference>
<evidence type="ECO:0000256" key="1">
    <source>
        <dbReference type="SAM" id="SignalP"/>
    </source>
</evidence>
<sequence length="282" mass="31928">MRLTKLLIFVLFAAGFVLAQDNKDKKTEFGWKKEAVGILNFSQTQFDNWTRGGENSWLIQADVNAKFIKDMPNYNWSSSAKLSYGMTQIGDEASKKAADEINLETAYTYKISESLNPYASATMRTQFTTGYDYSMDPKVAISAFMDPGFFTQSIGFSYTKGELLVTRLGAASKQTITSKYNGYADDPATTEIEKTKVQFGAESNTELKWKITETILFNSKLLLFSDFSSLNKVDVDWDNVFSAKIAEYIVVSYTFNLFYNHTFSKKRQIRQVLAVGLSYSLF</sequence>
<proteinExistence type="predicted"/>
<dbReference type="AlphaFoldDB" id="A0A7V4U108"/>
<evidence type="ECO:0000313" key="2">
    <source>
        <dbReference type="EMBL" id="HGY56016.1"/>
    </source>
</evidence>
<keyword evidence="1" id="KW-0732">Signal</keyword>
<name>A0A7V4U108_CALAY</name>
<dbReference type="Pfam" id="PF11276">
    <property type="entry name" value="DUF3078"/>
    <property type="match status" value="1"/>
</dbReference>
<accession>A0A7V4U108</accession>
<dbReference type="InterPro" id="IPR021428">
    <property type="entry name" value="DUF3078"/>
</dbReference>
<organism evidence="2">
    <name type="scientific">Caldithrix abyssi</name>
    <dbReference type="NCBI Taxonomy" id="187145"/>
    <lineage>
        <taxon>Bacteria</taxon>
        <taxon>Pseudomonadati</taxon>
        <taxon>Calditrichota</taxon>
        <taxon>Calditrichia</taxon>
        <taxon>Calditrichales</taxon>
        <taxon>Calditrichaceae</taxon>
        <taxon>Caldithrix</taxon>
    </lineage>
</organism>
<gene>
    <name evidence="2" type="ORF">ENK44_09955</name>
</gene>
<dbReference type="Proteomes" id="UP000885779">
    <property type="component" value="Unassembled WGS sequence"/>
</dbReference>
<reference evidence="2" key="1">
    <citation type="journal article" date="2020" name="mSystems">
        <title>Genome- and Community-Level Interaction Insights into Carbon Utilization and Element Cycling Functions of Hydrothermarchaeota in Hydrothermal Sediment.</title>
        <authorList>
            <person name="Zhou Z."/>
            <person name="Liu Y."/>
            <person name="Xu W."/>
            <person name="Pan J."/>
            <person name="Luo Z.H."/>
            <person name="Li M."/>
        </authorList>
    </citation>
    <scope>NUCLEOTIDE SEQUENCE [LARGE SCALE GENOMIC DNA]</scope>
    <source>
        <strain evidence="2">HyVt-577</strain>
    </source>
</reference>
<protein>
    <submittedName>
        <fullName evidence="2">DUF3078 domain-containing protein</fullName>
    </submittedName>
</protein>
<feature type="signal peptide" evidence="1">
    <location>
        <begin position="1"/>
        <end position="19"/>
    </location>
</feature>
<feature type="chain" id="PRO_5030857410" evidence="1">
    <location>
        <begin position="20"/>
        <end position="282"/>
    </location>
</feature>
<comment type="caution">
    <text evidence="2">The sequence shown here is derived from an EMBL/GenBank/DDBJ whole genome shotgun (WGS) entry which is preliminary data.</text>
</comment>